<sequence>MHSTGMTLGPMQVDEINTILVGIGSTMEALETKINSVVVDHILLQDSHRNMADWVRKFEAAKVDLAHVTTGHEFAIIDLLWWEWQDGADKDPGITLILFPYG</sequence>
<dbReference type="Proteomes" id="UP001066276">
    <property type="component" value="Chromosome 5"/>
</dbReference>
<evidence type="ECO:0000313" key="1">
    <source>
        <dbReference type="EMBL" id="KAJ1150156.1"/>
    </source>
</evidence>
<name>A0AAV7RBH4_PLEWA</name>
<organism evidence="1 2">
    <name type="scientific">Pleurodeles waltl</name>
    <name type="common">Iberian ribbed newt</name>
    <dbReference type="NCBI Taxonomy" id="8319"/>
    <lineage>
        <taxon>Eukaryota</taxon>
        <taxon>Metazoa</taxon>
        <taxon>Chordata</taxon>
        <taxon>Craniata</taxon>
        <taxon>Vertebrata</taxon>
        <taxon>Euteleostomi</taxon>
        <taxon>Amphibia</taxon>
        <taxon>Batrachia</taxon>
        <taxon>Caudata</taxon>
        <taxon>Salamandroidea</taxon>
        <taxon>Salamandridae</taxon>
        <taxon>Pleurodelinae</taxon>
        <taxon>Pleurodeles</taxon>
    </lineage>
</organism>
<proteinExistence type="predicted"/>
<dbReference type="EMBL" id="JANPWB010000009">
    <property type="protein sequence ID" value="KAJ1150156.1"/>
    <property type="molecule type" value="Genomic_DNA"/>
</dbReference>
<keyword evidence="2" id="KW-1185">Reference proteome</keyword>
<comment type="caution">
    <text evidence="1">The sequence shown here is derived from an EMBL/GenBank/DDBJ whole genome shotgun (WGS) entry which is preliminary data.</text>
</comment>
<evidence type="ECO:0000313" key="2">
    <source>
        <dbReference type="Proteomes" id="UP001066276"/>
    </source>
</evidence>
<dbReference type="AlphaFoldDB" id="A0AAV7RBH4"/>
<reference evidence="1" key="1">
    <citation type="journal article" date="2022" name="bioRxiv">
        <title>Sequencing and chromosome-scale assembly of the giantPleurodeles waltlgenome.</title>
        <authorList>
            <person name="Brown T."/>
            <person name="Elewa A."/>
            <person name="Iarovenko S."/>
            <person name="Subramanian E."/>
            <person name="Araus A.J."/>
            <person name="Petzold A."/>
            <person name="Susuki M."/>
            <person name="Suzuki K.-i.T."/>
            <person name="Hayashi T."/>
            <person name="Toyoda A."/>
            <person name="Oliveira C."/>
            <person name="Osipova E."/>
            <person name="Leigh N.D."/>
            <person name="Simon A."/>
            <person name="Yun M.H."/>
        </authorList>
    </citation>
    <scope>NUCLEOTIDE SEQUENCE</scope>
    <source>
        <strain evidence="1">20211129_DDA</strain>
        <tissue evidence="1">Liver</tissue>
    </source>
</reference>
<gene>
    <name evidence="1" type="ORF">NDU88_002953</name>
</gene>
<accession>A0AAV7RBH4</accession>
<protein>
    <submittedName>
        <fullName evidence="1">Uncharacterized protein</fullName>
    </submittedName>
</protein>